<gene>
    <name evidence="1" type="ORF">BGX16_2327</name>
</gene>
<keyword evidence="2" id="KW-1185">Reference proteome</keyword>
<dbReference type="SUPFAM" id="SSF50494">
    <property type="entry name" value="Trypsin-like serine proteases"/>
    <property type="match status" value="1"/>
</dbReference>
<dbReference type="Proteomes" id="UP000231134">
    <property type="component" value="Unassembled WGS sequence"/>
</dbReference>
<sequence>MHVSSPKLCHRRIIMKQLIGIILLSFFVAFAEDDMRNGNGFFVNSDYIITAYHVVETFEHKCYYDIKNDTCYKTHMVDYDLESDLALLKLDEEPVAMPMVCSLEHNELPNGEKLTSYGYTQPFINPNLTVVPMRIRMQYRYDGNYSYYRTSGIIEFGMSGGPNFTMNGRIGGMNKSVSLMEENTSNLVKSTEVVRMLRRNGVAEYPNTKNVEKCAISILNSFEDFKSAQLKWGK</sequence>
<dbReference type="InterPro" id="IPR001940">
    <property type="entry name" value="Peptidase_S1C"/>
</dbReference>
<evidence type="ECO:0000313" key="2">
    <source>
        <dbReference type="Proteomes" id="UP000231134"/>
    </source>
</evidence>
<dbReference type="InterPro" id="IPR009003">
    <property type="entry name" value="Peptidase_S1_PA"/>
</dbReference>
<dbReference type="AlphaFoldDB" id="A0A2M9A9B3"/>
<accession>A0A2M9A9B3</accession>
<proteinExistence type="predicted"/>
<dbReference type="EMBL" id="PGEX01000001">
    <property type="protein sequence ID" value="PJJ42302.1"/>
    <property type="molecule type" value="Genomic_DNA"/>
</dbReference>
<protein>
    <submittedName>
        <fullName evidence="1">Trypsin-like peptidase</fullName>
    </submittedName>
</protein>
<dbReference type="GO" id="GO:0004252">
    <property type="term" value="F:serine-type endopeptidase activity"/>
    <property type="evidence" value="ECO:0007669"/>
    <property type="project" value="InterPro"/>
</dbReference>
<evidence type="ECO:0000313" key="1">
    <source>
        <dbReference type="EMBL" id="PJJ42302.1"/>
    </source>
</evidence>
<dbReference type="GO" id="GO:0006508">
    <property type="term" value="P:proteolysis"/>
    <property type="evidence" value="ECO:0007669"/>
    <property type="project" value="InterPro"/>
</dbReference>
<dbReference type="Gene3D" id="2.40.10.120">
    <property type="match status" value="1"/>
</dbReference>
<comment type="caution">
    <text evidence="1">The sequence shown here is derived from an EMBL/GenBank/DDBJ whole genome shotgun (WGS) entry which is preliminary data.</text>
</comment>
<reference evidence="1 2" key="1">
    <citation type="submission" date="2017-11" db="EMBL/GenBank/DDBJ databases">
        <title>Animal gut microbial communities from fecal samples from Wisconsin, USA.</title>
        <authorList>
            <person name="Neumann A."/>
        </authorList>
    </citation>
    <scope>NUCLEOTIDE SEQUENCE [LARGE SCALE GENOMIC DNA]</scope>
    <source>
        <strain evidence="1 2">UWS3</strain>
    </source>
</reference>
<dbReference type="Pfam" id="PF13365">
    <property type="entry name" value="Trypsin_2"/>
    <property type="match status" value="1"/>
</dbReference>
<name>A0A2M9A9B3_9BACT</name>
<organism evidence="1 2">
    <name type="scientific">Hallerella succinigenes</name>
    <dbReference type="NCBI Taxonomy" id="1896222"/>
    <lineage>
        <taxon>Bacteria</taxon>
        <taxon>Pseudomonadati</taxon>
        <taxon>Fibrobacterota</taxon>
        <taxon>Fibrobacteria</taxon>
        <taxon>Fibrobacterales</taxon>
        <taxon>Fibrobacteraceae</taxon>
        <taxon>Hallerella</taxon>
    </lineage>
</organism>
<dbReference type="PRINTS" id="PR00834">
    <property type="entry name" value="PROTEASES2C"/>
</dbReference>